<feature type="compositionally biased region" description="Basic and acidic residues" evidence="1">
    <location>
        <begin position="735"/>
        <end position="749"/>
    </location>
</feature>
<name>A0A1D2AE92_AUXPR</name>
<feature type="compositionally biased region" description="Low complexity" evidence="1">
    <location>
        <begin position="568"/>
        <end position="584"/>
    </location>
</feature>
<gene>
    <name evidence="2" type="ORF">g.26234</name>
</gene>
<organism evidence="2">
    <name type="scientific">Auxenochlorella protothecoides</name>
    <name type="common">Green microalga</name>
    <name type="synonym">Chlorella protothecoides</name>
    <dbReference type="NCBI Taxonomy" id="3075"/>
    <lineage>
        <taxon>Eukaryota</taxon>
        <taxon>Viridiplantae</taxon>
        <taxon>Chlorophyta</taxon>
        <taxon>core chlorophytes</taxon>
        <taxon>Trebouxiophyceae</taxon>
        <taxon>Chlorellales</taxon>
        <taxon>Chlorellaceae</taxon>
        <taxon>Auxenochlorella</taxon>
    </lineage>
</organism>
<evidence type="ECO:0000256" key="1">
    <source>
        <dbReference type="SAM" id="MobiDB-lite"/>
    </source>
</evidence>
<feature type="compositionally biased region" description="Low complexity" evidence="1">
    <location>
        <begin position="535"/>
        <end position="545"/>
    </location>
</feature>
<feature type="region of interest" description="Disordered" evidence="1">
    <location>
        <begin position="432"/>
        <end position="457"/>
    </location>
</feature>
<protein>
    <submittedName>
        <fullName evidence="2">Uncharacterized protein</fullName>
    </submittedName>
</protein>
<sequence length="1003" mass="103867">MSLALTHTRPLAPRHTSWAGTAAHVTRIPRYTRPSLCLAGLRGGLRPGPMHRTGLRCARALPPDAGSDTGPNPGWQTFWTTLDVTAWLGTVGSALAFIITGEMMLTAAPVLLPILALYASRQRERLAIQATQASTAAALVSVLREQAERTAQDNAALAAEMRGSGSGVQAALKLVEAKLSTIEASVLSTGSSTQILHQDVTAATGKLGARLSRQLEGLAGEVGRLRGAGSSAAAEDVAGLQSALRSLEARLQETQSSGQEQLSSEIAGLLAAKQQEMQWFFTDKLWKEADQLKALLASQAATGVRGASAAPGADTAGLLDALGAEVREALRQVRQEGEPASPRPLDPEQWAALGRRLRALEDALAPAADALGGLVGRLDALQAAVEAGQAAQGGAEGTARGGAEGTARGSPEPVLAALSLLRADLRAMLAAERSPSKAGATGEASPTTEALPSRSEDALVLDVPAQRVAVPEREAAPGEPVAVRDGSEGVELGWEAARNGREPATREEAYARMQRLVRADTAEEPGATREEAEEGMAQARGGQAAALPSWLQLEGAVAARREDDDEAAILSGGSSGSEEAGTSSRDPAMIDQAGGATQAGVEGSDSWAADGAREGAQTTNRMTESGARWQVDPENRLQADAVERWQADSNDQWRADVGGWSGAAASLRDSGAPTDAAVEDGVFTIPVTANSGDGPPVPSDRPSLFAEAQQDETAHDATQTSSGKRSGGGVAAARAPDRDPEASRFEPLKTDAPVAASTGKSPSLIKATYDLGLQRLKAGRILASTPGADLGLADSAFWEAAAAFQEVLQDAPGDLRATGNLGNVLQAHGRLKMQIWRSVSRTRAAGGAPGEADRGAVLAEAAARLAAEAGDMLVLAGRRYREVLQADPGDARAFLNWGRCICLRGELAREAGGSLEEAAALFQNAADKFDAALDAEGQTAVVLQHAGAALTDAADALLTLDRAQARALAQDALPYLRQALALDPRNVDAQGRLTQVRAILDST</sequence>
<feature type="region of interest" description="Disordered" evidence="1">
    <location>
        <begin position="708"/>
        <end position="759"/>
    </location>
</feature>
<proteinExistence type="predicted"/>
<feature type="compositionally biased region" description="Basic and acidic residues" evidence="1">
    <location>
        <begin position="519"/>
        <end position="530"/>
    </location>
</feature>
<dbReference type="SUPFAM" id="SSF48452">
    <property type="entry name" value="TPR-like"/>
    <property type="match status" value="1"/>
</dbReference>
<feature type="region of interest" description="Disordered" evidence="1">
    <location>
        <begin position="519"/>
        <end position="545"/>
    </location>
</feature>
<dbReference type="PANTHER" id="PTHR36888:SF2">
    <property type="entry name" value="TETRATRICOPEPTIDE REPEAT (TPR)-LIKE SUPERFAMILY PROTEIN"/>
    <property type="match status" value="1"/>
</dbReference>
<accession>A0A1D2AE92</accession>
<dbReference type="AlphaFoldDB" id="A0A1D2AE92"/>
<feature type="compositionally biased region" description="Gly residues" evidence="1">
    <location>
        <begin position="394"/>
        <end position="404"/>
    </location>
</feature>
<dbReference type="InterPro" id="IPR011990">
    <property type="entry name" value="TPR-like_helical_dom_sf"/>
</dbReference>
<reference evidence="2" key="1">
    <citation type="submission" date="2015-08" db="EMBL/GenBank/DDBJ databases">
        <authorList>
            <person name="Babu N.S."/>
            <person name="Beckwith C.J."/>
            <person name="Beseler K.G."/>
            <person name="Brison A."/>
            <person name="Carone J.V."/>
            <person name="Caskin T.P."/>
            <person name="Diamond M."/>
            <person name="Durham M.E."/>
            <person name="Foxe J.M."/>
            <person name="Go M."/>
            <person name="Henderson B.A."/>
            <person name="Jones I.B."/>
            <person name="McGettigan J.A."/>
            <person name="Micheletti S.J."/>
            <person name="Nasrallah M.E."/>
            <person name="Ortiz D."/>
            <person name="Piller C.R."/>
            <person name="Privatt S.R."/>
            <person name="Schneider S.L."/>
            <person name="Sharp S."/>
            <person name="Smith T.C."/>
            <person name="Stanton J.D."/>
            <person name="Ullery H.E."/>
            <person name="Wilson R.J."/>
            <person name="Serrano M.G."/>
            <person name="Buck G."/>
            <person name="Lee V."/>
            <person name="Wang Y."/>
            <person name="Carvalho R."/>
            <person name="Voegtly L."/>
            <person name="Shi R."/>
            <person name="Duckworth R."/>
            <person name="Johnson A."/>
            <person name="Loviza R."/>
            <person name="Walstead R."/>
            <person name="Shah Z."/>
            <person name="Kiflezghi M."/>
            <person name="Wade K."/>
            <person name="Ball S.L."/>
            <person name="Bradley K.W."/>
            <person name="Asai D.J."/>
            <person name="Bowman C.A."/>
            <person name="Russell D.A."/>
            <person name="Pope W.H."/>
            <person name="Jacobs-Sera D."/>
            <person name="Hendrix R.W."/>
            <person name="Hatfull G.F."/>
        </authorList>
    </citation>
    <scope>NUCLEOTIDE SEQUENCE</scope>
</reference>
<feature type="region of interest" description="Disordered" evidence="1">
    <location>
        <begin position="568"/>
        <end position="638"/>
    </location>
</feature>
<dbReference type="PANTHER" id="PTHR36888">
    <property type="entry name" value="TETRATRICOPEPTIDE-LIKE HELICAL DOMAIN-CONTAINING PROTEIN-RELATED"/>
    <property type="match status" value="1"/>
</dbReference>
<feature type="region of interest" description="Disordered" evidence="1">
    <location>
        <begin position="389"/>
        <end position="410"/>
    </location>
</feature>
<dbReference type="EMBL" id="GDKF01001154">
    <property type="protein sequence ID" value="JAT77468.1"/>
    <property type="molecule type" value="Transcribed_RNA"/>
</dbReference>
<evidence type="ECO:0000313" key="2">
    <source>
        <dbReference type="EMBL" id="JAT77468.1"/>
    </source>
</evidence>
<dbReference type="Gene3D" id="1.25.40.10">
    <property type="entry name" value="Tetratricopeptide repeat domain"/>
    <property type="match status" value="1"/>
</dbReference>